<dbReference type="PANTHER" id="PTHR35526">
    <property type="entry name" value="ANTI-SIGMA-F FACTOR RSBW-RELATED"/>
    <property type="match status" value="1"/>
</dbReference>
<dbReference type="PANTHER" id="PTHR35526:SF3">
    <property type="entry name" value="ANTI-SIGMA-F FACTOR RSBW"/>
    <property type="match status" value="1"/>
</dbReference>
<dbReference type="EMBL" id="CP094298">
    <property type="protein sequence ID" value="UNZ04681.1"/>
    <property type="molecule type" value="Genomic_DNA"/>
</dbReference>
<dbReference type="InterPro" id="IPR003594">
    <property type="entry name" value="HATPase_dom"/>
</dbReference>
<dbReference type="SUPFAM" id="SSF55874">
    <property type="entry name" value="ATPase domain of HSP90 chaperone/DNA topoisomerase II/histidine kinase"/>
    <property type="match status" value="1"/>
</dbReference>
<keyword evidence="4" id="KW-1185">Reference proteome</keyword>
<accession>A0ABY3Z4B9</accession>
<evidence type="ECO:0000259" key="2">
    <source>
        <dbReference type="Pfam" id="PF13581"/>
    </source>
</evidence>
<keyword evidence="1" id="KW-0723">Serine/threonine-protein kinase</keyword>
<dbReference type="InterPro" id="IPR036890">
    <property type="entry name" value="HATPase_C_sf"/>
</dbReference>
<dbReference type="Gene3D" id="3.30.565.10">
    <property type="entry name" value="Histidine kinase-like ATPase, C-terminal domain"/>
    <property type="match status" value="1"/>
</dbReference>
<evidence type="ECO:0000313" key="3">
    <source>
        <dbReference type="EMBL" id="UNZ04681.1"/>
    </source>
</evidence>
<dbReference type="Pfam" id="PF13581">
    <property type="entry name" value="HATPase_c_2"/>
    <property type="match status" value="1"/>
</dbReference>
<dbReference type="Proteomes" id="UP000829494">
    <property type="component" value="Chromosome"/>
</dbReference>
<evidence type="ECO:0000256" key="1">
    <source>
        <dbReference type="ARBA" id="ARBA00022527"/>
    </source>
</evidence>
<evidence type="ECO:0000313" key="4">
    <source>
        <dbReference type="Proteomes" id="UP000829494"/>
    </source>
</evidence>
<keyword evidence="1" id="KW-0418">Kinase</keyword>
<organism evidence="3 4">
    <name type="scientific">Streptomyces rimosus subsp. rimosus</name>
    <dbReference type="NCBI Taxonomy" id="132474"/>
    <lineage>
        <taxon>Bacteria</taxon>
        <taxon>Bacillati</taxon>
        <taxon>Actinomycetota</taxon>
        <taxon>Actinomycetes</taxon>
        <taxon>Kitasatosporales</taxon>
        <taxon>Streptomycetaceae</taxon>
        <taxon>Streptomyces</taxon>
    </lineage>
</organism>
<reference evidence="3 4" key="1">
    <citation type="submission" date="2022-03" db="EMBL/GenBank/DDBJ databases">
        <title>Complete genome of Streptomyces rimosus ssp. rimosus R7 (=ATCC 10970).</title>
        <authorList>
            <person name="Beganovic S."/>
            <person name="Ruckert C."/>
            <person name="Busche T."/>
            <person name="Kalinowski J."/>
            <person name="Wittmann C."/>
        </authorList>
    </citation>
    <scope>NUCLEOTIDE SEQUENCE [LARGE SCALE GENOMIC DNA]</scope>
    <source>
        <strain evidence="3 4">R7</strain>
    </source>
</reference>
<dbReference type="InterPro" id="IPR050267">
    <property type="entry name" value="Anti-sigma-factor_SerPK"/>
</dbReference>
<protein>
    <recommendedName>
        <fullName evidence="2">Histidine kinase/HSP90-like ATPase domain-containing protein</fullName>
    </recommendedName>
</protein>
<feature type="domain" description="Histidine kinase/HSP90-like ATPase" evidence="2">
    <location>
        <begin position="13"/>
        <end position="126"/>
    </location>
</feature>
<sequence>MRLPMPDPARRTFPAAPESVGRVRGFVDRTLTLWGVDGRADDVRLCVSELATNAVTHGTVPGHGFTVTVTAEDDAVCIEVGDPSPRRLRLRNPTNGDTVGRGLQLLGALSDEWGVTEHGMVGKTVWSRFKITPAPKKAPC</sequence>
<dbReference type="CDD" id="cd16936">
    <property type="entry name" value="HATPase_RsbW-like"/>
    <property type="match status" value="1"/>
</dbReference>
<name>A0ABY3Z4B9_STRRM</name>
<proteinExistence type="predicted"/>
<gene>
    <name evidence="3" type="ORF">SRIMR7_21235</name>
</gene>
<keyword evidence="1" id="KW-0808">Transferase</keyword>